<organism evidence="1 2">
    <name type="scientific">Limosa lapponica baueri</name>
    <dbReference type="NCBI Taxonomy" id="1758121"/>
    <lineage>
        <taxon>Eukaryota</taxon>
        <taxon>Metazoa</taxon>
        <taxon>Chordata</taxon>
        <taxon>Craniata</taxon>
        <taxon>Vertebrata</taxon>
        <taxon>Euteleostomi</taxon>
        <taxon>Archelosauria</taxon>
        <taxon>Archosauria</taxon>
        <taxon>Dinosauria</taxon>
        <taxon>Saurischia</taxon>
        <taxon>Theropoda</taxon>
        <taxon>Coelurosauria</taxon>
        <taxon>Aves</taxon>
        <taxon>Neognathae</taxon>
        <taxon>Neoaves</taxon>
        <taxon>Charadriiformes</taxon>
        <taxon>Scolopacidae</taxon>
        <taxon>Limosa</taxon>
    </lineage>
</organism>
<accession>A0A2I0TE89</accession>
<keyword evidence="2" id="KW-1185">Reference proteome</keyword>
<reference evidence="2" key="2">
    <citation type="submission" date="2017-12" db="EMBL/GenBank/DDBJ databases">
        <title>Genome sequence of the Bar-tailed Godwit (Limosa lapponica baueri).</title>
        <authorList>
            <person name="Lima N.C.B."/>
            <person name="Parody-Merino A.M."/>
            <person name="Battley P.F."/>
            <person name="Fidler A.E."/>
            <person name="Prosdocimi F."/>
        </authorList>
    </citation>
    <scope>NUCLEOTIDE SEQUENCE [LARGE SCALE GENOMIC DNA]</scope>
</reference>
<evidence type="ECO:0000313" key="1">
    <source>
        <dbReference type="EMBL" id="PKU32118.1"/>
    </source>
</evidence>
<dbReference type="Proteomes" id="UP000233556">
    <property type="component" value="Unassembled WGS sequence"/>
</dbReference>
<protein>
    <submittedName>
        <fullName evidence="1">Rna-directed dna polymerase from mobile element jockey-like</fullName>
    </submittedName>
</protein>
<dbReference type="GO" id="GO:0003964">
    <property type="term" value="F:RNA-directed DNA polymerase activity"/>
    <property type="evidence" value="ECO:0007669"/>
    <property type="project" value="UniProtKB-KW"/>
</dbReference>
<keyword evidence="1" id="KW-0695">RNA-directed DNA polymerase</keyword>
<dbReference type="PANTHER" id="PTHR33332">
    <property type="entry name" value="REVERSE TRANSCRIPTASE DOMAIN-CONTAINING PROTEIN"/>
    <property type="match status" value="1"/>
</dbReference>
<dbReference type="OrthoDB" id="416454at2759"/>
<keyword evidence="1" id="KW-0808">Transferase</keyword>
<gene>
    <name evidence="1" type="ORF">llap_17578</name>
</gene>
<proteinExistence type="predicted"/>
<keyword evidence="1" id="KW-0548">Nucleotidyltransferase</keyword>
<evidence type="ECO:0000313" key="2">
    <source>
        <dbReference type="Proteomes" id="UP000233556"/>
    </source>
</evidence>
<dbReference type="AlphaFoldDB" id="A0A2I0TE89"/>
<reference evidence="2" key="1">
    <citation type="submission" date="2017-11" db="EMBL/GenBank/DDBJ databases">
        <authorList>
            <person name="Lima N.C."/>
            <person name="Parody-Merino A.M."/>
            <person name="Battley P.F."/>
            <person name="Fidler A.E."/>
            <person name="Prosdocimi F."/>
        </authorList>
    </citation>
    <scope>NUCLEOTIDE SEQUENCE [LARGE SCALE GENOMIC DNA]</scope>
</reference>
<dbReference type="EMBL" id="KZ511775">
    <property type="protein sequence ID" value="PKU32118.1"/>
    <property type="molecule type" value="Genomic_DNA"/>
</dbReference>
<name>A0A2I0TE89_LIMLA</name>
<sequence>MERMPAPPAIGITLTNEAVIKHLLGEVVGSRGGTLHSGLVELHEVRTVPPIQVPLDGLVLLANLLRVFLIPLSMSPKQMLNSTVPSALPLRNSTRHWSPLRHQAVDCNSSSAANLIVPSPPSSPFIKSMSLQLANVTPVYKKGWKEDLGNHRPVSPTSVLGKVMEQIIFCAITQHIQDNQATRPSQHGCMKGKSCLTNPISFYDKVTRLMDDGKAVDVVYVDCKSK</sequence>